<dbReference type="PROSITE" id="PS51123">
    <property type="entry name" value="OMPA_2"/>
    <property type="match status" value="1"/>
</dbReference>
<feature type="region of interest" description="Disordered" evidence="8">
    <location>
        <begin position="64"/>
        <end position="117"/>
    </location>
</feature>
<evidence type="ECO:0000256" key="1">
    <source>
        <dbReference type="ARBA" id="ARBA00004162"/>
    </source>
</evidence>
<dbReference type="InterPro" id="IPR036737">
    <property type="entry name" value="OmpA-like_sf"/>
</dbReference>
<dbReference type="InterPro" id="IPR006665">
    <property type="entry name" value="OmpA-like"/>
</dbReference>
<dbReference type="NCBIfam" id="NF006541">
    <property type="entry name" value="PRK09038.1"/>
    <property type="match status" value="1"/>
</dbReference>
<evidence type="ECO:0000256" key="4">
    <source>
        <dbReference type="ARBA" id="ARBA00022692"/>
    </source>
</evidence>
<dbReference type="EMBL" id="WNJL01000035">
    <property type="protein sequence ID" value="NDU43060.1"/>
    <property type="molecule type" value="Genomic_DNA"/>
</dbReference>
<keyword evidence="11" id="KW-0966">Cell projection</keyword>
<evidence type="ECO:0000256" key="2">
    <source>
        <dbReference type="ARBA" id="ARBA00008914"/>
    </source>
</evidence>
<keyword evidence="11" id="KW-0282">Flagellum</keyword>
<dbReference type="InterPro" id="IPR050330">
    <property type="entry name" value="Bact_OuterMem_StrucFunc"/>
</dbReference>
<protein>
    <submittedName>
        <fullName evidence="11">Flagellar motor protein MotD</fullName>
    </submittedName>
</protein>
<evidence type="ECO:0000256" key="8">
    <source>
        <dbReference type="SAM" id="MobiDB-lite"/>
    </source>
</evidence>
<evidence type="ECO:0000256" key="5">
    <source>
        <dbReference type="ARBA" id="ARBA00022989"/>
    </source>
</evidence>
<comment type="subcellular location">
    <subcellularLocation>
        <location evidence="1">Cell membrane</location>
        <topology evidence="1">Single-pass membrane protein</topology>
    </subcellularLocation>
</comment>
<keyword evidence="4 9" id="KW-0812">Transmembrane</keyword>
<name>A0A845UEQ0_9PROT</name>
<feature type="transmembrane region" description="Helical" evidence="9">
    <location>
        <begin position="20"/>
        <end position="37"/>
    </location>
</feature>
<evidence type="ECO:0000256" key="3">
    <source>
        <dbReference type="ARBA" id="ARBA00022475"/>
    </source>
</evidence>
<dbReference type="Gene3D" id="3.30.1330.60">
    <property type="entry name" value="OmpA-like domain"/>
    <property type="match status" value="1"/>
</dbReference>
<evidence type="ECO:0000256" key="9">
    <source>
        <dbReference type="SAM" id="Phobius"/>
    </source>
</evidence>
<dbReference type="Pfam" id="PF13677">
    <property type="entry name" value="MotB_plug"/>
    <property type="match status" value="1"/>
</dbReference>
<organism evidence="11">
    <name type="scientific">Acidithiobacillus ferrianus</name>
    <dbReference type="NCBI Taxonomy" id="2678518"/>
    <lineage>
        <taxon>Bacteria</taxon>
        <taxon>Pseudomonadati</taxon>
        <taxon>Pseudomonadota</taxon>
        <taxon>Acidithiobacillia</taxon>
        <taxon>Acidithiobacillales</taxon>
        <taxon>Acidithiobacillaceae</taxon>
        <taxon>Acidithiobacillus</taxon>
    </lineage>
</organism>
<evidence type="ECO:0000259" key="10">
    <source>
        <dbReference type="PROSITE" id="PS51123"/>
    </source>
</evidence>
<dbReference type="InterPro" id="IPR025713">
    <property type="entry name" value="MotB-like_N_dom"/>
</dbReference>
<keyword evidence="11" id="KW-0969">Cilium</keyword>
<evidence type="ECO:0000256" key="7">
    <source>
        <dbReference type="PROSITE-ProRule" id="PRU00473"/>
    </source>
</evidence>
<dbReference type="SUPFAM" id="SSF103088">
    <property type="entry name" value="OmpA-like"/>
    <property type="match status" value="1"/>
</dbReference>
<dbReference type="PANTHER" id="PTHR30329:SF20">
    <property type="entry name" value="EXPORTED PROTEIN"/>
    <property type="match status" value="1"/>
</dbReference>
<dbReference type="AlphaFoldDB" id="A0A845UEQ0"/>
<keyword evidence="6 7" id="KW-0472">Membrane</keyword>
<evidence type="ECO:0000256" key="6">
    <source>
        <dbReference type="ARBA" id="ARBA00023136"/>
    </source>
</evidence>
<feature type="domain" description="OmpA-like" evidence="10">
    <location>
        <begin position="145"/>
        <end position="265"/>
    </location>
</feature>
<keyword evidence="5 9" id="KW-1133">Transmembrane helix</keyword>
<reference evidence="11" key="1">
    <citation type="submission" date="2019-11" db="EMBL/GenBank/DDBJ databases">
        <title>Acidithiobacillus ferrianus sp. nov.: a facultatively anaerobic and extremely acidophilic chemolithoautotroph.</title>
        <authorList>
            <person name="Norris P.R."/>
            <person name="Falagan C."/>
            <person name="Moya-Beltran A."/>
            <person name="Castro M."/>
            <person name="Quatrini R."/>
            <person name="Johnson D.B."/>
        </authorList>
    </citation>
    <scope>NUCLEOTIDE SEQUENCE [LARGE SCALE GENOMIC DNA]</scope>
    <source>
        <strain evidence="11">MG</strain>
    </source>
</reference>
<dbReference type="CDD" id="cd07185">
    <property type="entry name" value="OmpA_C-like"/>
    <property type="match status" value="1"/>
</dbReference>
<sequence length="286" mass="31156">MARRKKAEEWDNHERWLVSYADFITLLFAFFVVMYAISSVNEGKYKVLSKTLVSAFSGQPWSPVPIRSDTPPPLNQTPIKLPPLPKIADATPVPHVQKGRVSPRAKNDPQTPSHPDTAMRRIEAQMETLLRPLIEQGSVAIHRSNLGVVIDLNAKILFHSAQAQLSPNATATLGAIAQVLSQVPYQIQVAGFTNDLPIRTAQFPSNWALSAARAVSVVEIFVQHGVNPRHLVAAGYGKYHPVAPNDTAKGLVMNRRVSIVVVAPQHPSSAGTDPIMAGALNQRGQV</sequence>
<comment type="similarity">
    <text evidence="2">Belongs to the MotB family.</text>
</comment>
<dbReference type="PANTHER" id="PTHR30329">
    <property type="entry name" value="STATOR ELEMENT OF FLAGELLAR MOTOR COMPLEX"/>
    <property type="match status" value="1"/>
</dbReference>
<dbReference type="RefSeq" id="WP_163098269.1">
    <property type="nucleotide sequence ID" value="NZ_CP127523.1"/>
</dbReference>
<keyword evidence="3" id="KW-1003">Cell membrane</keyword>
<gene>
    <name evidence="11" type="primary">motD</name>
    <name evidence="11" type="ORF">GL267_10550</name>
</gene>
<accession>A0A845UEQ0</accession>
<proteinExistence type="inferred from homology"/>
<dbReference type="GO" id="GO:0005886">
    <property type="term" value="C:plasma membrane"/>
    <property type="evidence" value="ECO:0007669"/>
    <property type="project" value="UniProtKB-SubCell"/>
</dbReference>
<evidence type="ECO:0000313" key="11">
    <source>
        <dbReference type="EMBL" id="NDU43060.1"/>
    </source>
</evidence>
<comment type="caution">
    <text evidence="11">The sequence shown here is derived from an EMBL/GenBank/DDBJ whole genome shotgun (WGS) entry which is preliminary data.</text>
</comment>
<dbReference type="Pfam" id="PF00691">
    <property type="entry name" value="OmpA"/>
    <property type="match status" value="1"/>
</dbReference>
<feature type="compositionally biased region" description="Pro residues" evidence="8">
    <location>
        <begin position="70"/>
        <end position="85"/>
    </location>
</feature>